<proteinExistence type="predicted"/>
<name>A0A3S9U909_9CAUD</name>
<sequence>MAIKALKEAGFNKENHILTLIHRGADTLGEVRVKDEDGSFVTFTSPLPIANALEVIRKSHNADVINGKNLGRTMPKTDQHAAALARIYLVDHLV</sequence>
<dbReference type="EMBL" id="MK279841">
    <property type="protein sequence ID" value="AZS06733.1"/>
    <property type="molecule type" value="Genomic_DNA"/>
</dbReference>
<evidence type="ECO:0000313" key="2">
    <source>
        <dbReference type="Proteomes" id="UP000287372"/>
    </source>
</evidence>
<accession>A0A3S9U909</accession>
<evidence type="ECO:0000313" key="1">
    <source>
        <dbReference type="EMBL" id="AZS06733.1"/>
    </source>
</evidence>
<organism evidence="1 2">
    <name type="scientific">Streptomyces phage Hiyaa</name>
    <dbReference type="NCBI Taxonomy" id="2499072"/>
    <lineage>
        <taxon>Viruses</taxon>
        <taxon>Duplodnaviria</taxon>
        <taxon>Heunggongvirae</taxon>
        <taxon>Uroviricota</taxon>
        <taxon>Caudoviricetes</taxon>
        <taxon>Hiyaavirus</taxon>
        <taxon>Hiyaavirus hiyaa</taxon>
    </lineage>
</organism>
<protein>
    <submittedName>
        <fullName evidence="1">Uncharacterized protein</fullName>
    </submittedName>
</protein>
<dbReference type="GeneID" id="55009872"/>
<keyword evidence="2" id="KW-1185">Reference proteome</keyword>
<dbReference type="KEGG" id="vg:55009872"/>
<reference evidence="1 2" key="1">
    <citation type="submission" date="2018-12" db="EMBL/GenBank/DDBJ databases">
        <authorList>
            <person name="Lieu J.K."/>
            <person name="Tian C.Z."/>
            <person name="Hsaio W.J."/>
            <person name="Shaffer C.D."/>
            <person name="Weston-Hafer K.A."/>
            <person name="Russell D.A."/>
            <person name="Pope W.H."/>
            <person name="Jacobs-Sera D."/>
            <person name="Hendrix R.W."/>
            <person name="Hatfull G.F."/>
        </authorList>
    </citation>
    <scope>NUCLEOTIDE SEQUENCE [LARGE SCALE GENOMIC DNA]</scope>
</reference>
<dbReference type="RefSeq" id="YP_009818529.1">
    <property type="nucleotide sequence ID" value="NC_048139.1"/>
</dbReference>
<gene>
    <name evidence="1" type="primary">94</name>
    <name evidence="1" type="ORF">SEA_HIYAA_94</name>
</gene>
<dbReference type="Proteomes" id="UP000287372">
    <property type="component" value="Segment"/>
</dbReference>